<evidence type="ECO:0000256" key="4">
    <source>
        <dbReference type="ARBA" id="ARBA00022989"/>
    </source>
</evidence>
<dbReference type="InterPro" id="IPR050833">
    <property type="entry name" value="Poly_Biosynth_Transport"/>
</dbReference>
<feature type="transmembrane region" description="Helical" evidence="6">
    <location>
        <begin position="307"/>
        <end position="329"/>
    </location>
</feature>
<keyword evidence="2" id="KW-1003">Cell membrane</keyword>
<evidence type="ECO:0000256" key="3">
    <source>
        <dbReference type="ARBA" id="ARBA00022692"/>
    </source>
</evidence>
<protein>
    <recommendedName>
        <fullName evidence="9">O-antigen/teichoic acid export membrane protein</fullName>
    </recommendedName>
</protein>
<dbReference type="PANTHER" id="PTHR30250">
    <property type="entry name" value="PST FAMILY PREDICTED COLANIC ACID TRANSPORTER"/>
    <property type="match status" value="1"/>
</dbReference>
<feature type="transmembrane region" description="Helical" evidence="6">
    <location>
        <begin position="231"/>
        <end position="252"/>
    </location>
</feature>
<evidence type="ECO:0000256" key="6">
    <source>
        <dbReference type="SAM" id="Phobius"/>
    </source>
</evidence>
<evidence type="ECO:0000256" key="2">
    <source>
        <dbReference type="ARBA" id="ARBA00022475"/>
    </source>
</evidence>
<keyword evidence="4 6" id="KW-1133">Transmembrane helix</keyword>
<organism evidence="7 8">
    <name type="scientific">Brevundimonas denitrificans</name>
    <dbReference type="NCBI Taxonomy" id="1443434"/>
    <lineage>
        <taxon>Bacteria</taxon>
        <taxon>Pseudomonadati</taxon>
        <taxon>Pseudomonadota</taxon>
        <taxon>Alphaproteobacteria</taxon>
        <taxon>Caulobacterales</taxon>
        <taxon>Caulobacteraceae</taxon>
        <taxon>Brevundimonas</taxon>
    </lineage>
</organism>
<feature type="transmembrane region" description="Helical" evidence="6">
    <location>
        <begin position="25"/>
        <end position="43"/>
    </location>
</feature>
<feature type="transmembrane region" description="Helical" evidence="6">
    <location>
        <begin position="133"/>
        <end position="157"/>
    </location>
</feature>
<evidence type="ECO:0000313" key="7">
    <source>
        <dbReference type="EMBL" id="GLS00204.1"/>
    </source>
</evidence>
<dbReference type="Proteomes" id="UP001156921">
    <property type="component" value="Unassembled WGS sequence"/>
</dbReference>
<feature type="transmembrane region" description="Helical" evidence="6">
    <location>
        <begin position="103"/>
        <end position="127"/>
    </location>
</feature>
<feature type="transmembrane region" description="Helical" evidence="6">
    <location>
        <begin position="407"/>
        <end position="426"/>
    </location>
</feature>
<evidence type="ECO:0000313" key="8">
    <source>
        <dbReference type="Proteomes" id="UP001156921"/>
    </source>
</evidence>
<accession>A0ABQ6BKE0</accession>
<comment type="subcellular location">
    <subcellularLocation>
        <location evidence="1">Cell membrane</location>
        <topology evidence="1">Multi-pass membrane protein</topology>
    </subcellularLocation>
</comment>
<evidence type="ECO:0000256" key="1">
    <source>
        <dbReference type="ARBA" id="ARBA00004651"/>
    </source>
</evidence>
<evidence type="ECO:0000256" key="5">
    <source>
        <dbReference type="ARBA" id="ARBA00023136"/>
    </source>
</evidence>
<proteinExistence type="predicted"/>
<comment type="caution">
    <text evidence="7">The sequence shown here is derived from an EMBL/GenBank/DDBJ whole genome shotgun (WGS) entry which is preliminary data.</text>
</comment>
<evidence type="ECO:0008006" key="9">
    <source>
        <dbReference type="Google" id="ProtNLM"/>
    </source>
</evidence>
<dbReference type="EMBL" id="BSOY01000002">
    <property type="protein sequence ID" value="GLS00204.1"/>
    <property type="molecule type" value="Genomic_DNA"/>
</dbReference>
<sequence length="446" mass="46532">MVSGPGPEPLVSFPDSGRLAKHKGLLLLGVFFGVKVLVGLALLKLSAELLPVAGFALFSQFVMLWALLNLVASGGVQNGLIRQIASADSDIAARTAFRAGGRIWATASLLVLSLILLGEMVSVALVGSATAAWMVPWLVVAALVAGAGQLCSAVLIGSGRLTANVGSQTAGLVAGFVAAAVCLYRAEAGWAVIAFAWGSLVTPVTAWALARTSPALGRGRADAVGAEVRVLMGYSGAFIAVAIVTPAILFALRHFYREAFGIDALAEWLVANRISDVSTQLIGLFMVQWYLPTISGPGRTISENRTAALTAFVIGSAVMVLALAVFWVGAPILVPLFLSQQYLSASTAISLYMLGDVLRVTVSIAAYHALGRRRLWTYLGIETASAALIGIFVGIGVQQGWIDAPYFGYVAAYGVLFSAICIRFLLAQRPGQGGGSHARGSESVHE</sequence>
<feature type="transmembrane region" description="Helical" evidence="6">
    <location>
        <begin position="49"/>
        <end position="72"/>
    </location>
</feature>
<keyword evidence="8" id="KW-1185">Reference proteome</keyword>
<dbReference type="PANTHER" id="PTHR30250:SF11">
    <property type="entry name" value="O-ANTIGEN TRANSPORTER-RELATED"/>
    <property type="match status" value="1"/>
</dbReference>
<reference evidence="8" key="1">
    <citation type="journal article" date="2019" name="Int. J. Syst. Evol. Microbiol.">
        <title>The Global Catalogue of Microorganisms (GCM) 10K type strain sequencing project: providing services to taxonomists for standard genome sequencing and annotation.</title>
        <authorList>
            <consortium name="The Broad Institute Genomics Platform"/>
            <consortium name="The Broad Institute Genome Sequencing Center for Infectious Disease"/>
            <person name="Wu L."/>
            <person name="Ma J."/>
        </authorList>
    </citation>
    <scope>NUCLEOTIDE SEQUENCE [LARGE SCALE GENOMIC DNA]</scope>
    <source>
        <strain evidence="8">NBRC 110107</strain>
    </source>
</reference>
<feature type="transmembrane region" description="Helical" evidence="6">
    <location>
        <begin position="375"/>
        <end position="395"/>
    </location>
</feature>
<feature type="transmembrane region" description="Helical" evidence="6">
    <location>
        <begin position="169"/>
        <end position="186"/>
    </location>
</feature>
<keyword evidence="5 6" id="KW-0472">Membrane</keyword>
<feature type="transmembrane region" description="Helical" evidence="6">
    <location>
        <begin position="349"/>
        <end position="368"/>
    </location>
</feature>
<gene>
    <name evidence="7" type="ORF">GCM10007859_02080</name>
</gene>
<feature type="transmembrane region" description="Helical" evidence="6">
    <location>
        <begin position="192"/>
        <end position="210"/>
    </location>
</feature>
<keyword evidence="3 6" id="KW-0812">Transmembrane</keyword>
<name>A0ABQ6BKE0_9CAUL</name>